<dbReference type="Pfam" id="PF14226">
    <property type="entry name" value="DIOX_N"/>
    <property type="match status" value="1"/>
</dbReference>
<evidence type="ECO:0000256" key="3">
    <source>
        <dbReference type="ARBA" id="ARBA00022896"/>
    </source>
</evidence>
<feature type="domain" description="Fe2OG dioxygenase" evidence="6">
    <location>
        <begin position="184"/>
        <end position="284"/>
    </location>
</feature>
<accession>A0A5E4GDQ8</accession>
<dbReference type="SUPFAM" id="SSF51197">
    <property type="entry name" value="Clavaminate synthase-like"/>
    <property type="match status" value="1"/>
</dbReference>
<evidence type="ECO:0000313" key="7">
    <source>
        <dbReference type="EMBL" id="VVA37999.1"/>
    </source>
</evidence>
<dbReference type="PANTHER" id="PTHR47991">
    <property type="entry name" value="OXOGLUTARATE/IRON-DEPENDENT DIOXYGENASE"/>
    <property type="match status" value="1"/>
</dbReference>
<dbReference type="GO" id="GO:0031418">
    <property type="term" value="F:L-ascorbic acid binding"/>
    <property type="evidence" value="ECO:0007669"/>
    <property type="project" value="UniProtKB-KW"/>
</dbReference>
<dbReference type="AlphaFoldDB" id="A0A5E4GDQ8"/>
<sequence length="333" mass="37633">MAKTASVVLTQNLSDTKRTTSFNHSANDDEIPTIDYSMLICSNDPDQRLKALQYLAYVCEEYGFFYLVNHGVPDSVIERALNGISDFFNLTEEEKMDYEKKDSKDRIRWGLGFSPGDHEAVKREYLKVLPHPKFEGPAKPAGFREALEDYYQRDREVIINLAKAVSKTLGFEENYLEKEFELETGADVSAMNVYPPGFKPNTQIGLPAHYDPGYLVSLVQNVNGGLQLNYKQKWINVDMPSNALFINIGDHVEVLTNGKYKSPMHRVILNNEVRRVSVATVHGPSLDTFVKPAPEFVGESHPPAYRGMIYKDSLEANGYHEIDGKSCIAQLRL</sequence>
<dbReference type="Proteomes" id="UP000327085">
    <property type="component" value="Chromosome 8"/>
</dbReference>
<dbReference type="InterPro" id="IPR050295">
    <property type="entry name" value="Plant_2OG-oxidoreductases"/>
</dbReference>
<dbReference type="Gene3D" id="2.60.120.330">
    <property type="entry name" value="B-lactam Antibiotic, Isopenicillin N Synthase, Chain"/>
    <property type="match status" value="1"/>
</dbReference>
<dbReference type="InterPro" id="IPR044861">
    <property type="entry name" value="IPNS-like_FE2OG_OXY"/>
</dbReference>
<dbReference type="GO" id="GO:0016491">
    <property type="term" value="F:oxidoreductase activity"/>
    <property type="evidence" value="ECO:0007669"/>
    <property type="project" value="UniProtKB-KW"/>
</dbReference>
<dbReference type="InterPro" id="IPR027443">
    <property type="entry name" value="IPNS-like_sf"/>
</dbReference>
<evidence type="ECO:0000256" key="5">
    <source>
        <dbReference type="RuleBase" id="RU003682"/>
    </source>
</evidence>
<keyword evidence="3" id="KW-0847">Vitamin C</keyword>
<comment type="similarity">
    <text evidence="1 5">Belongs to the iron/ascorbate-dependent oxidoreductase family.</text>
</comment>
<evidence type="ECO:0000256" key="2">
    <source>
        <dbReference type="ARBA" id="ARBA00022723"/>
    </source>
</evidence>
<evidence type="ECO:0000313" key="8">
    <source>
        <dbReference type="Proteomes" id="UP000327085"/>
    </source>
</evidence>
<dbReference type="Pfam" id="PF03171">
    <property type="entry name" value="2OG-FeII_Oxy"/>
    <property type="match status" value="1"/>
</dbReference>
<keyword evidence="2 5" id="KW-0479">Metal-binding</keyword>
<evidence type="ECO:0000259" key="6">
    <source>
        <dbReference type="PROSITE" id="PS51471"/>
    </source>
</evidence>
<dbReference type="GO" id="GO:0046872">
    <property type="term" value="F:metal ion binding"/>
    <property type="evidence" value="ECO:0007669"/>
    <property type="project" value="UniProtKB-KW"/>
</dbReference>
<dbReference type="InterPro" id="IPR005123">
    <property type="entry name" value="Oxoglu/Fe-dep_dioxygenase_dom"/>
</dbReference>
<dbReference type="PROSITE" id="PS51471">
    <property type="entry name" value="FE2OG_OXY"/>
    <property type="match status" value="1"/>
</dbReference>
<dbReference type="InParanoid" id="A0A5E4GDQ8"/>
<gene>
    <name evidence="7" type="ORF">ALMOND_2B025661</name>
</gene>
<proteinExistence type="inferred from homology"/>
<keyword evidence="4 5" id="KW-0408">Iron</keyword>
<name>A0A5E4GDQ8_PRUDU</name>
<protein>
    <submittedName>
        <fullName evidence="7">PREDICTED: DMR6-LIKE OXYGENASE</fullName>
    </submittedName>
</protein>
<organism evidence="7 8">
    <name type="scientific">Prunus dulcis</name>
    <name type="common">Almond</name>
    <name type="synonym">Amygdalus dulcis</name>
    <dbReference type="NCBI Taxonomy" id="3755"/>
    <lineage>
        <taxon>Eukaryota</taxon>
        <taxon>Viridiplantae</taxon>
        <taxon>Streptophyta</taxon>
        <taxon>Embryophyta</taxon>
        <taxon>Tracheophyta</taxon>
        <taxon>Spermatophyta</taxon>
        <taxon>Magnoliopsida</taxon>
        <taxon>eudicotyledons</taxon>
        <taxon>Gunneridae</taxon>
        <taxon>Pentapetalae</taxon>
        <taxon>rosids</taxon>
        <taxon>fabids</taxon>
        <taxon>Rosales</taxon>
        <taxon>Rosaceae</taxon>
        <taxon>Amygdaloideae</taxon>
        <taxon>Amygdaleae</taxon>
        <taxon>Prunus</taxon>
    </lineage>
</organism>
<dbReference type="EMBL" id="CABIKO010000595">
    <property type="protein sequence ID" value="VVA37999.1"/>
    <property type="molecule type" value="Genomic_DNA"/>
</dbReference>
<evidence type="ECO:0000256" key="4">
    <source>
        <dbReference type="ARBA" id="ARBA00023004"/>
    </source>
</evidence>
<reference evidence="8" key="1">
    <citation type="journal article" date="2020" name="Plant J.">
        <title>Transposons played a major role in the diversification between the closely related almond and peach genomes: results from the almond genome sequence.</title>
        <authorList>
            <person name="Alioto T."/>
            <person name="Alexiou K.G."/>
            <person name="Bardil A."/>
            <person name="Barteri F."/>
            <person name="Castanera R."/>
            <person name="Cruz F."/>
            <person name="Dhingra A."/>
            <person name="Duval H."/>
            <person name="Fernandez I Marti A."/>
            <person name="Frias L."/>
            <person name="Galan B."/>
            <person name="Garcia J.L."/>
            <person name="Howad W."/>
            <person name="Gomez-Garrido J."/>
            <person name="Gut M."/>
            <person name="Julca I."/>
            <person name="Morata J."/>
            <person name="Puigdomenech P."/>
            <person name="Ribeca P."/>
            <person name="Rubio Cabetas M.J."/>
            <person name="Vlasova A."/>
            <person name="Wirthensohn M."/>
            <person name="Garcia-Mas J."/>
            <person name="Gabaldon T."/>
            <person name="Casacuberta J.M."/>
            <person name="Arus P."/>
        </authorList>
    </citation>
    <scope>NUCLEOTIDE SEQUENCE [LARGE SCALE GENOMIC DNA]</scope>
    <source>
        <strain evidence="8">cv. Texas</strain>
    </source>
</reference>
<dbReference type="OMA" id="EADDNAY"/>
<keyword evidence="5" id="KW-0560">Oxidoreductase</keyword>
<dbReference type="InterPro" id="IPR026992">
    <property type="entry name" value="DIOX_N"/>
</dbReference>
<evidence type="ECO:0000256" key="1">
    <source>
        <dbReference type="ARBA" id="ARBA00008056"/>
    </source>
</evidence>
<dbReference type="Gramene" id="VVA37999">
    <property type="protein sequence ID" value="VVA37999"/>
    <property type="gene ID" value="Prudul26B025661"/>
</dbReference>